<evidence type="ECO:0000313" key="5">
    <source>
        <dbReference type="EMBL" id="CBV65374.1"/>
    </source>
</evidence>
<sequence>MEEFQRYIELDRSWQHNFFYPLIFQEYIYGFAYDRGLNKSILLENAGDKKYRLLIVKRLIIFWAQAQEEFVLSNYIRRICSHYGNSIFLTVNIFPRGKRKKNSKIP</sequence>
<evidence type="ECO:0000256" key="3">
    <source>
        <dbReference type="RuleBase" id="RU004226"/>
    </source>
</evidence>
<dbReference type="AlphaFoldDB" id="H1ZTG9"/>
<dbReference type="GO" id="GO:0006397">
    <property type="term" value="P:mRNA processing"/>
    <property type="evidence" value="ECO:0007669"/>
    <property type="project" value="UniProtKB-KW"/>
</dbReference>
<keyword evidence="2" id="KW-0507">mRNA processing</keyword>
<protein>
    <submittedName>
        <fullName evidence="5">Maturase K</fullName>
    </submittedName>
</protein>
<name>H1ZTG9_9CARY</name>
<dbReference type="PANTHER" id="PTHR34811:SF1">
    <property type="entry name" value="MATURASE K"/>
    <property type="match status" value="1"/>
</dbReference>
<keyword evidence="3 5" id="KW-0934">Plastid</keyword>
<evidence type="ECO:0000256" key="2">
    <source>
        <dbReference type="ARBA" id="ARBA00022664"/>
    </source>
</evidence>
<comment type="similarity">
    <text evidence="1">Belongs to the intron maturase 2 family. MatK subfamily.</text>
</comment>
<dbReference type="EMBL" id="FN997123">
    <property type="protein sequence ID" value="CBV65374.1"/>
    <property type="molecule type" value="Genomic_DNA"/>
</dbReference>
<evidence type="ECO:0000259" key="4">
    <source>
        <dbReference type="Pfam" id="PF01824"/>
    </source>
</evidence>
<accession>H1ZTG9</accession>
<geneLocation type="chloroplast" evidence="5"/>
<dbReference type="InterPro" id="IPR002866">
    <property type="entry name" value="Maturase_MatK"/>
</dbReference>
<dbReference type="InterPro" id="IPR024942">
    <property type="entry name" value="Maturase_MatK_N"/>
</dbReference>
<dbReference type="Pfam" id="PF01824">
    <property type="entry name" value="MatK_N"/>
    <property type="match status" value="1"/>
</dbReference>
<organism evidence="5">
    <name type="scientific">Selenicereus triangularis</name>
    <dbReference type="NCBI Taxonomy" id="2795065"/>
    <lineage>
        <taxon>Eukaryota</taxon>
        <taxon>Viridiplantae</taxon>
        <taxon>Streptophyta</taxon>
        <taxon>Embryophyta</taxon>
        <taxon>Tracheophyta</taxon>
        <taxon>Spermatophyta</taxon>
        <taxon>Magnoliopsida</taxon>
        <taxon>eudicotyledons</taxon>
        <taxon>Gunneridae</taxon>
        <taxon>Pentapetalae</taxon>
        <taxon>Caryophyllales</taxon>
        <taxon>Cactineae</taxon>
        <taxon>Cactaceae</taxon>
        <taxon>Cactoideae</taxon>
        <taxon>Hylocereeae</taxon>
        <taxon>Selenicereus</taxon>
    </lineage>
</organism>
<reference evidence="5" key="1">
    <citation type="submission" date="2010-06" db="EMBL/GenBank/DDBJ databases">
        <title>Molecular systematics of the Cactaceae.</title>
        <authorList>
            <person name="Barcenas R.T."/>
            <person name="Yesson C.J."/>
            <person name="Hawkins J.A."/>
        </authorList>
    </citation>
    <scope>NUCLEOTIDE SEQUENCE</scope>
</reference>
<proteinExistence type="inferred from homology"/>
<comment type="function">
    <text evidence="3">Usually encoded in the trnK tRNA gene intron. Probably assists in splicing its own and other chloroplast group II introns.</text>
</comment>
<feature type="domain" description="Maturase MatK N-terminal" evidence="4">
    <location>
        <begin position="1"/>
        <end position="67"/>
    </location>
</feature>
<dbReference type="PANTHER" id="PTHR34811">
    <property type="entry name" value="MATURASE K"/>
    <property type="match status" value="1"/>
</dbReference>
<keyword evidence="3 5" id="KW-0150">Chloroplast</keyword>
<gene>
    <name evidence="5" type="primary">matK</name>
</gene>
<evidence type="ECO:0000256" key="1">
    <source>
        <dbReference type="ARBA" id="ARBA00006621"/>
    </source>
</evidence>
<dbReference type="GO" id="GO:0009507">
    <property type="term" value="C:chloroplast"/>
    <property type="evidence" value="ECO:0007669"/>
    <property type="project" value="InterPro"/>
</dbReference>